<feature type="transmembrane region" description="Helical" evidence="8">
    <location>
        <begin position="344"/>
        <end position="364"/>
    </location>
</feature>
<evidence type="ECO:0000256" key="1">
    <source>
        <dbReference type="ARBA" id="ARBA00004651"/>
    </source>
</evidence>
<dbReference type="Proteomes" id="UP000640333">
    <property type="component" value="Unassembled WGS sequence"/>
</dbReference>
<feature type="transmembrane region" description="Helical" evidence="8">
    <location>
        <begin position="75"/>
        <end position="94"/>
    </location>
</feature>
<protein>
    <recommendedName>
        <fullName evidence="8">Bcr/CflA family efflux transporter</fullName>
    </recommendedName>
</protein>
<keyword evidence="8" id="KW-0997">Cell inner membrane</keyword>
<evidence type="ECO:0000256" key="8">
    <source>
        <dbReference type="RuleBase" id="RU365088"/>
    </source>
</evidence>
<comment type="caution">
    <text evidence="8">Lacks conserved residue(s) required for the propagation of feature annotation.</text>
</comment>
<keyword evidence="3 8" id="KW-0813">Transport</keyword>
<dbReference type="InterPro" id="IPR004812">
    <property type="entry name" value="Efflux_drug-R_Bcr/CmlA"/>
</dbReference>
<feature type="transmembrane region" description="Helical" evidence="8">
    <location>
        <begin position="164"/>
        <end position="183"/>
    </location>
</feature>
<evidence type="ECO:0000313" key="11">
    <source>
        <dbReference type="Proteomes" id="UP000640333"/>
    </source>
</evidence>
<dbReference type="InterPro" id="IPR011701">
    <property type="entry name" value="MFS"/>
</dbReference>
<feature type="transmembrane region" description="Helical" evidence="8">
    <location>
        <begin position="44"/>
        <end position="63"/>
    </location>
</feature>
<feature type="transmembrane region" description="Helical" evidence="8">
    <location>
        <begin position="100"/>
        <end position="121"/>
    </location>
</feature>
<keyword evidence="7 8" id="KW-0472">Membrane</keyword>
<evidence type="ECO:0000256" key="4">
    <source>
        <dbReference type="ARBA" id="ARBA00022475"/>
    </source>
</evidence>
<dbReference type="NCBIfam" id="NF008314">
    <property type="entry name" value="PRK11102.1"/>
    <property type="match status" value="1"/>
</dbReference>
<name>A0A8J7FCT8_9GAMM</name>
<evidence type="ECO:0000256" key="3">
    <source>
        <dbReference type="ARBA" id="ARBA00022448"/>
    </source>
</evidence>
<evidence type="ECO:0000256" key="6">
    <source>
        <dbReference type="ARBA" id="ARBA00022989"/>
    </source>
</evidence>
<evidence type="ECO:0000256" key="5">
    <source>
        <dbReference type="ARBA" id="ARBA00022692"/>
    </source>
</evidence>
<feature type="transmembrane region" description="Helical" evidence="8">
    <location>
        <begin position="279"/>
        <end position="300"/>
    </location>
</feature>
<dbReference type="InterPro" id="IPR036259">
    <property type="entry name" value="MFS_trans_sf"/>
</dbReference>
<feature type="transmembrane region" description="Helical" evidence="8">
    <location>
        <begin position="213"/>
        <end position="243"/>
    </location>
</feature>
<dbReference type="InterPro" id="IPR020846">
    <property type="entry name" value="MFS_dom"/>
</dbReference>
<evidence type="ECO:0000313" key="10">
    <source>
        <dbReference type="EMBL" id="MBE9397702.1"/>
    </source>
</evidence>
<dbReference type="GO" id="GO:0005886">
    <property type="term" value="C:plasma membrane"/>
    <property type="evidence" value="ECO:0007669"/>
    <property type="project" value="UniProtKB-SubCell"/>
</dbReference>
<accession>A0A8J7FCT8</accession>
<dbReference type="CDD" id="cd17320">
    <property type="entry name" value="MFS_MdfA_MDR_like"/>
    <property type="match status" value="1"/>
</dbReference>
<dbReference type="Gene3D" id="1.20.1720.10">
    <property type="entry name" value="Multidrug resistance protein D"/>
    <property type="match status" value="1"/>
</dbReference>
<feature type="transmembrane region" description="Helical" evidence="8">
    <location>
        <begin position="133"/>
        <end position="158"/>
    </location>
</feature>
<reference evidence="10" key="1">
    <citation type="submission" date="2020-10" db="EMBL/GenBank/DDBJ databases">
        <title>Bacterium isolated from coastal waters sediment.</title>
        <authorList>
            <person name="Chen R.-J."/>
            <person name="Lu D.-C."/>
            <person name="Zhu K.-L."/>
            <person name="Du Z.-J."/>
        </authorList>
    </citation>
    <scope>NUCLEOTIDE SEQUENCE</scope>
    <source>
        <strain evidence="10">N1Y112</strain>
    </source>
</reference>
<organism evidence="10 11">
    <name type="scientific">Pontibacterium sinense</name>
    <dbReference type="NCBI Taxonomy" id="2781979"/>
    <lineage>
        <taxon>Bacteria</taxon>
        <taxon>Pseudomonadati</taxon>
        <taxon>Pseudomonadota</taxon>
        <taxon>Gammaproteobacteria</taxon>
        <taxon>Oceanospirillales</taxon>
        <taxon>Oceanospirillaceae</taxon>
        <taxon>Pontibacterium</taxon>
    </lineage>
</organism>
<evidence type="ECO:0000259" key="9">
    <source>
        <dbReference type="PROSITE" id="PS50850"/>
    </source>
</evidence>
<dbReference type="SUPFAM" id="SSF103473">
    <property type="entry name" value="MFS general substrate transporter"/>
    <property type="match status" value="1"/>
</dbReference>
<comment type="similarity">
    <text evidence="2 8">Belongs to the major facilitator superfamily. Bcr/CmlA family.</text>
</comment>
<proteinExistence type="inferred from homology"/>
<feature type="transmembrane region" description="Helical" evidence="8">
    <location>
        <begin position="370"/>
        <end position="390"/>
    </location>
</feature>
<comment type="subcellular location">
    <subcellularLocation>
        <location evidence="8">Cell inner membrane</location>
        <topology evidence="8">Multi-pass membrane protein</topology>
    </subcellularLocation>
    <subcellularLocation>
        <location evidence="1">Cell membrane</location>
        <topology evidence="1">Multi-pass membrane protein</topology>
    </subcellularLocation>
</comment>
<evidence type="ECO:0000256" key="7">
    <source>
        <dbReference type="ARBA" id="ARBA00023136"/>
    </source>
</evidence>
<dbReference type="RefSeq" id="WP_193953255.1">
    <property type="nucleotide sequence ID" value="NZ_JADEYS010000009.1"/>
</dbReference>
<dbReference type="EMBL" id="JADEYS010000009">
    <property type="protein sequence ID" value="MBE9397702.1"/>
    <property type="molecule type" value="Genomic_DNA"/>
</dbReference>
<keyword evidence="4" id="KW-1003">Cell membrane</keyword>
<dbReference type="Pfam" id="PF07690">
    <property type="entry name" value="MFS_1"/>
    <property type="match status" value="1"/>
</dbReference>
<dbReference type="FunFam" id="1.20.1720.10:FF:000005">
    <property type="entry name" value="Bcr/CflA family efflux transporter"/>
    <property type="match status" value="1"/>
</dbReference>
<comment type="caution">
    <text evidence="10">The sequence shown here is derived from an EMBL/GenBank/DDBJ whole genome shotgun (WGS) entry which is preliminary data.</text>
</comment>
<dbReference type="NCBIfam" id="TIGR00710">
    <property type="entry name" value="efflux_Bcr_CflA"/>
    <property type="match status" value="1"/>
</dbReference>
<dbReference type="GO" id="GO:0042910">
    <property type="term" value="F:xenobiotic transmembrane transporter activity"/>
    <property type="evidence" value="ECO:0007669"/>
    <property type="project" value="InterPro"/>
</dbReference>
<evidence type="ECO:0000256" key="2">
    <source>
        <dbReference type="ARBA" id="ARBA00006236"/>
    </source>
</evidence>
<keyword evidence="11" id="KW-1185">Reference proteome</keyword>
<keyword evidence="6 8" id="KW-1133">Transmembrane helix</keyword>
<feature type="transmembrane region" description="Helical" evidence="8">
    <location>
        <begin position="306"/>
        <end position="332"/>
    </location>
</feature>
<dbReference type="PROSITE" id="PS50850">
    <property type="entry name" value="MFS"/>
    <property type="match status" value="1"/>
</dbReference>
<dbReference type="PANTHER" id="PTHR23502:SF132">
    <property type="entry name" value="POLYAMINE TRANSPORTER 2-RELATED"/>
    <property type="match status" value="1"/>
</dbReference>
<feature type="transmembrane region" description="Helical" evidence="8">
    <location>
        <begin position="249"/>
        <end position="267"/>
    </location>
</feature>
<dbReference type="GO" id="GO:0015385">
    <property type="term" value="F:sodium:proton antiporter activity"/>
    <property type="evidence" value="ECO:0007669"/>
    <property type="project" value="TreeGrafter"/>
</dbReference>
<gene>
    <name evidence="10" type="ORF">IOQ59_10555</name>
</gene>
<dbReference type="AlphaFoldDB" id="A0A8J7FCT8"/>
<dbReference type="PANTHER" id="PTHR23502">
    <property type="entry name" value="MAJOR FACILITATOR SUPERFAMILY"/>
    <property type="match status" value="1"/>
</dbReference>
<feature type="domain" description="Major facilitator superfamily (MFS) profile" evidence="9">
    <location>
        <begin position="9"/>
        <end position="394"/>
    </location>
</feature>
<dbReference type="GO" id="GO:1990961">
    <property type="term" value="P:xenobiotic detoxification by transmembrane export across the plasma membrane"/>
    <property type="evidence" value="ECO:0007669"/>
    <property type="project" value="InterPro"/>
</dbReference>
<keyword evidence="5 8" id="KW-0812">Transmembrane</keyword>
<sequence length="398" mass="42937">MFSPQSIATILTLAAAVALGPLSTDMYLPALPRMTDDLNTSVDQMQLTLSVFFAGFAVAQLLYGPLADRFGRKPIMLAGLAIFSFASIGCAMAETVEQLMVYRFIQALGACGGPVLGRTMVRDIHGPEKAAPVLALIGTIMALAPAIAPVFGGGLIIWFDWQAIFLFLAFFGFVLMAVYGLKVQESLKEEYKKPFNLTTVMTSYKRLLKHREYIGYTLSCSFVYSGLFCFLSASSFVLINFFGVAEEHFGLYFALVVCGYVIGTQLVQRFSVYVGQRKMLMQGACTAAVAGIAMAIPSLLEKDTLAWLIAMQVLFMVGVGIVMPLSMGGALAPFSDIAGTASSLLGFLQAVCAATVGIIVGHMYNDTPLVMTVAISIMGILTLLSYRIFLHKKDQPQA</sequence>